<proteinExistence type="predicted"/>
<keyword evidence="1" id="KW-0812">Transmembrane</keyword>
<sequence length="49" mass="5067">MFTVTAVHAGATAATAASWQPGFFLMVLVLAAGAVGSVVVAVQNRHRRQ</sequence>
<accession>A0ABP9WH36</accession>
<dbReference type="RefSeq" id="WP_286215985.1">
    <property type="nucleotide sequence ID" value="NZ_AP027736.1"/>
</dbReference>
<evidence type="ECO:0000313" key="3">
    <source>
        <dbReference type="Proteomes" id="UP001426770"/>
    </source>
</evidence>
<comment type="caution">
    <text evidence="2">The sequence shown here is derived from an EMBL/GenBank/DDBJ whole genome shotgun (WGS) entry which is preliminary data.</text>
</comment>
<name>A0ABP9WH36_9MICO</name>
<reference evidence="2 3" key="1">
    <citation type="submission" date="2024-02" db="EMBL/GenBank/DDBJ databases">
        <title>Lysinimicrobium sediminis NBRC 112286.</title>
        <authorList>
            <person name="Ichikawa N."/>
            <person name="Katano-Makiyama Y."/>
            <person name="Hidaka K."/>
        </authorList>
    </citation>
    <scope>NUCLEOTIDE SEQUENCE [LARGE SCALE GENOMIC DNA]</scope>
    <source>
        <strain evidence="2 3">NBRC 112286</strain>
    </source>
</reference>
<protein>
    <submittedName>
        <fullName evidence="2">Uncharacterized protein</fullName>
    </submittedName>
</protein>
<dbReference type="EMBL" id="BAABRR010000001">
    <property type="protein sequence ID" value="GAA5517921.1"/>
    <property type="molecule type" value="Genomic_DNA"/>
</dbReference>
<keyword evidence="1" id="KW-1133">Transmembrane helix</keyword>
<evidence type="ECO:0000256" key="1">
    <source>
        <dbReference type="SAM" id="Phobius"/>
    </source>
</evidence>
<evidence type="ECO:0000313" key="2">
    <source>
        <dbReference type="EMBL" id="GAA5517921.1"/>
    </source>
</evidence>
<dbReference type="Proteomes" id="UP001426770">
    <property type="component" value="Unassembled WGS sequence"/>
</dbReference>
<gene>
    <name evidence="2" type="ORF">Lsed01_00338</name>
</gene>
<organism evidence="2 3">
    <name type="scientific">Demequina sediminis</name>
    <dbReference type="NCBI Taxonomy" id="1930058"/>
    <lineage>
        <taxon>Bacteria</taxon>
        <taxon>Bacillati</taxon>
        <taxon>Actinomycetota</taxon>
        <taxon>Actinomycetes</taxon>
        <taxon>Micrococcales</taxon>
        <taxon>Demequinaceae</taxon>
        <taxon>Demequina</taxon>
    </lineage>
</organism>
<feature type="transmembrane region" description="Helical" evidence="1">
    <location>
        <begin position="23"/>
        <end position="42"/>
    </location>
</feature>
<keyword evidence="3" id="KW-1185">Reference proteome</keyword>
<keyword evidence="1" id="KW-0472">Membrane</keyword>